<name>A0A4Y9ZHG4_9AGAM</name>
<dbReference type="EMBL" id="SFCI01002322">
    <property type="protein sequence ID" value="TFY74072.1"/>
    <property type="molecule type" value="Genomic_DNA"/>
</dbReference>
<dbReference type="AlphaFoldDB" id="A0A4Y9ZHG4"/>
<proteinExistence type="predicted"/>
<gene>
    <name evidence="2" type="ORF">EWM64_g9940</name>
</gene>
<organism evidence="2 3">
    <name type="scientific">Hericium alpestre</name>
    <dbReference type="NCBI Taxonomy" id="135208"/>
    <lineage>
        <taxon>Eukaryota</taxon>
        <taxon>Fungi</taxon>
        <taxon>Dikarya</taxon>
        <taxon>Basidiomycota</taxon>
        <taxon>Agaricomycotina</taxon>
        <taxon>Agaricomycetes</taxon>
        <taxon>Russulales</taxon>
        <taxon>Hericiaceae</taxon>
        <taxon>Hericium</taxon>
    </lineage>
</organism>
<accession>A0A4Y9ZHG4</accession>
<comment type="caution">
    <text evidence="2">The sequence shown here is derived from an EMBL/GenBank/DDBJ whole genome shotgun (WGS) entry which is preliminary data.</text>
</comment>
<keyword evidence="3" id="KW-1185">Reference proteome</keyword>
<feature type="signal peptide" evidence="1">
    <location>
        <begin position="1"/>
        <end position="20"/>
    </location>
</feature>
<evidence type="ECO:0000313" key="2">
    <source>
        <dbReference type="EMBL" id="TFY74072.1"/>
    </source>
</evidence>
<reference evidence="2 3" key="1">
    <citation type="submission" date="2019-02" db="EMBL/GenBank/DDBJ databases">
        <title>Genome sequencing of the rare red list fungi Hericium alpestre (H. flagellum).</title>
        <authorList>
            <person name="Buettner E."/>
            <person name="Kellner H."/>
        </authorList>
    </citation>
    <scope>NUCLEOTIDE SEQUENCE [LARGE SCALE GENOMIC DNA]</scope>
    <source>
        <strain evidence="2 3">DSM 108284</strain>
    </source>
</reference>
<protein>
    <submittedName>
        <fullName evidence="2">Uncharacterized protein</fullName>
    </submittedName>
</protein>
<keyword evidence="1" id="KW-0732">Signal</keyword>
<sequence>MYKLAIFVVSLLSVLGEVSTGDFRISQCYRSRLDPIHYSLTLTSYADHGASDPADSHLPLLASPIGLQPSSQRDRHFVLPDSDCPERYAHREWHRHHDHNHDNWDRTFNHNHDNWDHTFNHYRPVFRFDEEHKRGDELGDEPC</sequence>
<evidence type="ECO:0000313" key="3">
    <source>
        <dbReference type="Proteomes" id="UP000298061"/>
    </source>
</evidence>
<feature type="chain" id="PRO_5021433734" evidence="1">
    <location>
        <begin position="21"/>
        <end position="143"/>
    </location>
</feature>
<dbReference type="Proteomes" id="UP000298061">
    <property type="component" value="Unassembled WGS sequence"/>
</dbReference>
<evidence type="ECO:0000256" key="1">
    <source>
        <dbReference type="SAM" id="SignalP"/>
    </source>
</evidence>